<evidence type="ECO:0000259" key="2">
    <source>
        <dbReference type="Pfam" id="PF07992"/>
    </source>
</evidence>
<dbReference type="SUPFAM" id="SSF51905">
    <property type="entry name" value="FAD/NAD(P)-binding domain"/>
    <property type="match status" value="1"/>
</dbReference>
<dbReference type="RefSeq" id="WP_204595452.1">
    <property type="nucleotide sequence ID" value="NZ_JAFBDA010000013.1"/>
</dbReference>
<dbReference type="PRINTS" id="PR00368">
    <property type="entry name" value="FADPNR"/>
</dbReference>
<dbReference type="InterPro" id="IPR036188">
    <property type="entry name" value="FAD/NAD-bd_sf"/>
</dbReference>
<evidence type="ECO:0000256" key="1">
    <source>
        <dbReference type="ARBA" id="ARBA00023002"/>
    </source>
</evidence>
<comment type="caution">
    <text evidence="3">The sequence shown here is derived from an EMBL/GenBank/DDBJ whole genome shotgun (WGS) entry which is preliminary data.</text>
</comment>
<protein>
    <submittedName>
        <fullName evidence="3">NAD(P)/FAD-dependent oxidoreductase</fullName>
    </submittedName>
</protein>
<accession>A0ABS7KY00</accession>
<dbReference type="Proteomes" id="UP001299068">
    <property type="component" value="Unassembled WGS sequence"/>
</dbReference>
<dbReference type="PANTHER" id="PTHR42949:SF3">
    <property type="entry name" value="ANAEROBIC GLYCEROL-3-PHOSPHATE DEHYDROGENASE SUBUNIT B"/>
    <property type="match status" value="1"/>
</dbReference>
<dbReference type="PRINTS" id="PR00469">
    <property type="entry name" value="PNDRDTASEII"/>
</dbReference>
<dbReference type="Gene3D" id="3.50.50.60">
    <property type="entry name" value="FAD/NAD(P)-binding domain"/>
    <property type="match status" value="2"/>
</dbReference>
<dbReference type="InterPro" id="IPR023753">
    <property type="entry name" value="FAD/NAD-binding_dom"/>
</dbReference>
<keyword evidence="1" id="KW-0560">Oxidoreductase</keyword>
<dbReference type="Pfam" id="PF07992">
    <property type="entry name" value="Pyr_redox_2"/>
    <property type="match status" value="1"/>
</dbReference>
<dbReference type="PANTHER" id="PTHR42949">
    <property type="entry name" value="ANAEROBIC GLYCEROL-3-PHOSPHATE DEHYDROGENASE SUBUNIT B"/>
    <property type="match status" value="1"/>
</dbReference>
<reference evidence="3 4" key="1">
    <citation type="journal article" date="2021" name="Cell Host Microbe">
        <title>in vivo commensal control of Clostridioides difficile virulence.</title>
        <authorList>
            <person name="Girinathan B.P."/>
            <person name="Dibenedetto N."/>
            <person name="Worley J.N."/>
            <person name="Peltier J."/>
            <person name="Arrieta-Ortiz M.L."/>
            <person name="Rupa Christinal Immanuel S."/>
            <person name="Lavin R."/>
            <person name="Delaney M.L."/>
            <person name="Cummins C."/>
            <person name="Hoffmann M."/>
            <person name="Luo Y."/>
            <person name="Gonzalez-Escalona N."/>
            <person name="Allard M."/>
            <person name="Onderdonk A.B."/>
            <person name="Gerber G.K."/>
            <person name="Sonenshein A.L."/>
            <person name="Baliga N."/>
            <person name="Dupuy B."/>
            <person name="Bry L."/>
        </authorList>
    </citation>
    <scope>NUCLEOTIDE SEQUENCE [LARGE SCALE GENOMIC DNA]</scope>
    <source>
        <strain evidence="3 4">DSM 599</strain>
    </source>
</reference>
<dbReference type="InterPro" id="IPR051691">
    <property type="entry name" value="Metab_Enz_Cyan_OpOx_G3PDH"/>
</dbReference>
<evidence type="ECO:0000313" key="4">
    <source>
        <dbReference type="Proteomes" id="UP001299068"/>
    </source>
</evidence>
<gene>
    <name evidence="3" type="ORF">K5V21_09485</name>
</gene>
<sequence length="319" mass="35488">MKKYDLVVIGGGISGMTATLAALQNGIKNILLIEREDEFGGILNQCIHNGFGKSYIEDEVTGPEFIEFIRLKLNKYEFDKKKKTSVLNVSNGKVVTYVNEKDGVRDVKAKAIILATGCRERYTGNVLTPTNKFTGIFTIGNAHRFINLEGVLPGKNPVIIANNKWALILARRLEIEGGKVAALIINEESGFKLTDKNKDILEGFDINILENIKLLDIDGNKRINKVKLLDKKTEEIKEITCDSLFLSVGYYPELGMVKELNIKINEDTNTPVVDNYETSEPGIFACGNIIYGKECIEMEDINGYDAGLVASNYIHKISE</sequence>
<proteinExistence type="predicted"/>
<keyword evidence="4" id="KW-1185">Reference proteome</keyword>
<evidence type="ECO:0000313" key="3">
    <source>
        <dbReference type="EMBL" id="MBY0755691.1"/>
    </source>
</evidence>
<dbReference type="EMBL" id="JAIKTU010000007">
    <property type="protein sequence ID" value="MBY0755691.1"/>
    <property type="molecule type" value="Genomic_DNA"/>
</dbReference>
<organism evidence="3 4">
    <name type="scientific">Clostridium sardiniense</name>
    <name type="common">Clostridium absonum</name>
    <dbReference type="NCBI Taxonomy" id="29369"/>
    <lineage>
        <taxon>Bacteria</taxon>
        <taxon>Bacillati</taxon>
        <taxon>Bacillota</taxon>
        <taxon>Clostridia</taxon>
        <taxon>Eubacteriales</taxon>
        <taxon>Clostridiaceae</taxon>
        <taxon>Clostridium</taxon>
    </lineage>
</organism>
<name>A0ABS7KY00_CLOSR</name>
<feature type="domain" description="FAD/NAD(P)-binding" evidence="2">
    <location>
        <begin position="4"/>
        <end position="290"/>
    </location>
</feature>